<keyword evidence="3" id="KW-1185">Reference proteome</keyword>
<gene>
    <name evidence="2" type="ORF">QCA50_016949</name>
</gene>
<evidence type="ECO:0000313" key="3">
    <source>
        <dbReference type="Proteomes" id="UP001385951"/>
    </source>
</evidence>
<proteinExistence type="predicted"/>
<dbReference type="AlphaFoldDB" id="A0AAW0FEB6"/>
<protein>
    <submittedName>
        <fullName evidence="2">Uncharacterized protein</fullName>
    </submittedName>
</protein>
<comment type="caution">
    <text evidence="2">The sequence shown here is derived from an EMBL/GenBank/DDBJ whole genome shotgun (WGS) entry which is preliminary data.</text>
</comment>
<evidence type="ECO:0000313" key="2">
    <source>
        <dbReference type="EMBL" id="KAK7680003.1"/>
    </source>
</evidence>
<dbReference type="Proteomes" id="UP001385951">
    <property type="component" value="Unassembled WGS sequence"/>
</dbReference>
<organism evidence="2 3">
    <name type="scientific">Cerrena zonata</name>
    <dbReference type="NCBI Taxonomy" id="2478898"/>
    <lineage>
        <taxon>Eukaryota</taxon>
        <taxon>Fungi</taxon>
        <taxon>Dikarya</taxon>
        <taxon>Basidiomycota</taxon>
        <taxon>Agaricomycotina</taxon>
        <taxon>Agaricomycetes</taxon>
        <taxon>Polyporales</taxon>
        <taxon>Cerrenaceae</taxon>
        <taxon>Cerrena</taxon>
    </lineage>
</organism>
<name>A0AAW0FEB6_9APHY</name>
<evidence type="ECO:0000256" key="1">
    <source>
        <dbReference type="SAM" id="MobiDB-lite"/>
    </source>
</evidence>
<dbReference type="EMBL" id="JASBNA010000053">
    <property type="protein sequence ID" value="KAK7680003.1"/>
    <property type="molecule type" value="Genomic_DNA"/>
</dbReference>
<feature type="compositionally biased region" description="Basic residues" evidence="1">
    <location>
        <begin position="121"/>
        <end position="131"/>
    </location>
</feature>
<reference evidence="2 3" key="1">
    <citation type="submission" date="2022-09" db="EMBL/GenBank/DDBJ databases">
        <authorList>
            <person name="Palmer J.M."/>
        </authorList>
    </citation>
    <scope>NUCLEOTIDE SEQUENCE [LARGE SCALE GENOMIC DNA]</scope>
    <source>
        <strain evidence="2 3">DSM 7382</strain>
    </source>
</reference>
<feature type="region of interest" description="Disordered" evidence="1">
    <location>
        <begin position="117"/>
        <end position="147"/>
    </location>
</feature>
<accession>A0AAW0FEB6</accession>
<sequence length="147" mass="16909">MPQPDPRTIMKAYVRQFLGDNFRNIAQTDSQLPWGRPDKLLDEHGVMLIGWPIRSRFRDTSLLAMWELRELVVGVYRGNCRFEYVGKPEKEIPIVAEEAAAEPREPRRDVAHCRGCQARPAKPRRHGKTGKIFKSSPIITDEDEANL</sequence>